<sequence>MKRHIHVVILVIAFLVSLSGCATSRSEITVAVPEASSEYYNSIGKDVVIGKVIDRRTFEESPRDPSIPSLGSGGVSQATDEVKARAVGRKRNSYGKALGDILLQGGQTVEEVVRSSLALALQEAGYNVLNDLAELGEDALVMDVYIDEFWAWFNPGFWAITLNTRITTDLKLRSGGSTELVTIHAKERRQMATESAWIEMIEKALQDYRQEVKVAAPSFL</sequence>
<gene>
    <name evidence="3" type="ORF">HALO32_00192</name>
</gene>
<dbReference type="PROSITE" id="PS51257">
    <property type="entry name" value="PROKAR_LIPOPROTEIN"/>
    <property type="match status" value="1"/>
</dbReference>
<protein>
    <recommendedName>
        <fullName evidence="5">Flagellar biosynthesis protein</fullName>
    </recommendedName>
</protein>
<keyword evidence="4" id="KW-1185">Reference proteome</keyword>
<dbReference type="Proteomes" id="UP000326725">
    <property type="component" value="Unassembled WGS sequence"/>
</dbReference>
<dbReference type="AlphaFoldDB" id="A0A5K1I4U3"/>
<proteinExistence type="predicted"/>
<reference evidence="3 4" key="1">
    <citation type="submission" date="2019-09" db="EMBL/GenBank/DDBJ databases">
        <authorList>
            <person name="Criscuolo A."/>
        </authorList>
    </citation>
    <scope>NUCLEOTIDE SEQUENCE [LARGE SCALE GENOMIC DNA]</scope>
    <source>
        <strain evidence="4">3(2)</strain>
    </source>
</reference>
<dbReference type="EMBL" id="CABVOU010000014">
    <property type="protein sequence ID" value="VVZ94142.1"/>
    <property type="molecule type" value="Genomic_DNA"/>
</dbReference>
<feature type="region of interest" description="Disordered" evidence="1">
    <location>
        <begin position="59"/>
        <end position="78"/>
    </location>
</feature>
<evidence type="ECO:0000313" key="3">
    <source>
        <dbReference type="EMBL" id="VVZ94142.1"/>
    </source>
</evidence>
<evidence type="ECO:0008006" key="5">
    <source>
        <dbReference type="Google" id="ProtNLM"/>
    </source>
</evidence>
<name>A0A5K1I4U3_9GAMM</name>
<dbReference type="RefSeq" id="WP_151441907.1">
    <property type="nucleotide sequence ID" value="NZ_CABVOU010000014.1"/>
</dbReference>
<evidence type="ECO:0000313" key="4">
    <source>
        <dbReference type="Proteomes" id="UP000326725"/>
    </source>
</evidence>
<feature type="chain" id="PRO_5023810538" description="Flagellar biosynthesis protein" evidence="2">
    <location>
        <begin position="23"/>
        <end position="220"/>
    </location>
</feature>
<keyword evidence="2" id="KW-0732">Signal</keyword>
<accession>A0A5K1I4U3</accession>
<feature type="signal peptide" evidence="2">
    <location>
        <begin position="1"/>
        <end position="22"/>
    </location>
</feature>
<organism evidence="3 4">
    <name type="scientific">Halomonas lysinitropha</name>
    <dbReference type="NCBI Taxonomy" id="2607506"/>
    <lineage>
        <taxon>Bacteria</taxon>
        <taxon>Pseudomonadati</taxon>
        <taxon>Pseudomonadota</taxon>
        <taxon>Gammaproteobacteria</taxon>
        <taxon>Oceanospirillales</taxon>
        <taxon>Halomonadaceae</taxon>
        <taxon>Halomonas</taxon>
    </lineage>
</organism>
<evidence type="ECO:0000256" key="2">
    <source>
        <dbReference type="SAM" id="SignalP"/>
    </source>
</evidence>
<evidence type="ECO:0000256" key="1">
    <source>
        <dbReference type="SAM" id="MobiDB-lite"/>
    </source>
</evidence>